<reference evidence="1" key="1">
    <citation type="submission" date="2019-03" db="EMBL/GenBank/DDBJ databases">
        <title>Single cell metagenomics reveals metabolic interactions within the superorganism composed of flagellate Streblomastix strix and complex community of Bacteroidetes bacteria on its surface.</title>
        <authorList>
            <person name="Treitli S.C."/>
            <person name="Kolisko M."/>
            <person name="Husnik F."/>
            <person name="Keeling P."/>
            <person name="Hampl V."/>
        </authorList>
    </citation>
    <scope>NUCLEOTIDE SEQUENCE</scope>
    <source>
        <strain evidence="1">STM</strain>
    </source>
</reference>
<accession>A0A5J4RI77</accession>
<gene>
    <name evidence="1" type="ORF">EZS27_018252</name>
</gene>
<name>A0A5J4RI77_9ZZZZ</name>
<dbReference type="PANTHER" id="PTHR40396">
    <property type="entry name" value="ATPASE-LIKE PROTEIN"/>
    <property type="match status" value="1"/>
</dbReference>
<dbReference type="PANTHER" id="PTHR40396:SF1">
    <property type="entry name" value="ATPASE AAA-TYPE CORE DOMAIN-CONTAINING PROTEIN"/>
    <property type="match status" value="1"/>
</dbReference>
<proteinExistence type="predicted"/>
<protein>
    <recommendedName>
        <fullName evidence="2">ATPase AAA-type core domain-containing protein</fullName>
    </recommendedName>
</protein>
<sequence>MCYICLKIVQIMLIRFSANNVFSFGEEKEFNMLPALQIEGMSEHKYNKNGLELLKLVSIYGANAAGKETKGQLIFTTHESNLLDQDVFRKDEIWFAEKDKAGNTDLYALSNFKEHTVLDLRKGYLTGRYGAILFLRKFTGLKLA</sequence>
<organism evidence="1">
    <name type="scientific">termite gut metagenome</name>
    <dbReference type="NCBI Taxonomy" id="433724"/>
    <lineage>
        <taxon>unclassified sequences</taxon>
        <taxon>metagenomes</taxon>
        <taxon>organismal metagenomes</taxon>
    </lineage>
</organism>
<evidence type="ECO:0000313" key="1">
    <source>
        <dbReference type="EMBL" id="KAA6333322.1"/>
    </source>
</evidence>
<dbReference type="AlphaFoldDB" id="A0A5J4RI77"/>
<dbReference type="EMBL" id="SNRY01001127">
    <property type="protein sequence ID" value="KAA6333322.1"/>
    <property type="molecule type" value="Genomic_DNA"/>
</dbReference>
<evidence type="ECO:0008006" key="2">
    <source>
        <dbReference type="Google" id="ProtNLM"/>
    </source>
</evidence>
<comment type="caution">
    <text evidence="1">The sequence shown here is derived from an EMBL/GenBank/DDBJ whole genome shotgun (WGS) entry which is preliminary data.</text>
</comment>